<sequence length="46" mass="5405">MRSHEGTRSMKSQRRLRIRNEARVIVINGIRTEKERKGKEKEVAGL</sequence>
<evidence type="ECO:0000313" key="1">
    <source>
        <dbReference type="EMBL" id="CAD5332873.1"/>
    </source>
</evidence>
<dbReference type="EMBL" id="LR881470">
    <property type="protein sequence ID" value="CAD5332873.1"/>
    <property type="molecule type" value="Genomic_DNA"/>
</dbReference>
<gene>
    <name evidence="1" type="ORF">AT9943_LOCUS20257</name>
</gene>
<dbReference type="AlphaFoldDB" id="A0A7G2FD03"/>
<reference evidence="1 2" key="1">
    <citation type="submission" date="2020-09" db="EMBL/GenBank/DDBJ databases">
        <authorList>
            <person name="Ashkenazy H."/>
        </authorList>
    </citation>
    <scope>NUCLEOTIDE SEQUENCE [LARGE SCALE GENOMIC DNA]</scope>
    <source>
        <strain evidence="2">cv. Cdm-0</strain>
    </source>
</reference>
<proteinExistence type="predicted"/>
<accession>A0A7G2FD03</accession>
<evidence type="ECO:0000313" key="2">
    <source>
        <dbReference type="Proteomes" id="UP000516314"/>
    </source>
</evidence>
<name>A0A7G2FD03_ARATH</name>
<organism evidence="1 2">
    <name type="scientific">Arabidopsis thaliana</name>
    <name type="common">Mouse-ear cress</name>
    <dbReference type="NCBI Taxonomy" id="3702"/>
    <lineage>
        <taxon>Eukaryota</taxon>
        <taxon>Viridiplantae</taxon>
        <taxon>Streptophyta</taxon>
        <taxon>Embryophyta</taxon>
        <taxon>Tracheophyta</taxon>
        <taxon>Spermatophyta</taxon>
        <taxon>Magnoliopsida</taxon>
        <taxon>eudicotyledons</taxon>
        <taxon>Gunneridae</taxon>
        <taxon>Pentapetalae</taxon>
        <taxon>rosids</taxon>
        <taxon>malvids</taxon>
        <taxon>Brassicales</taxon>
        <taxon>Brassicaceae</taxon>
        <taxon>Camelineae</taxon>
        <taxon>Arabidopsis</taxon>
    </lineage>
</organism>
<dbReference type="Proteomes" id="UP000516314">
    <property type="component" value="Chromosome 5"/>
</dbReference>
<protein>
    <submittedName>
        <fullName evidence="1">(thale cress) hypothetical protein</fullName>
    </submittedName>
</protein>